<evidence type="ECO:0000313" key="2">
    <source>
        <dbReference type="Proteomes" id="UP000578622"/>
    </source>
</evidence>
<organism evidence="1 2">
    <name type="scientific">Brucella intermedia</name>
    <dbReference type="NCBI Taxonomy" id="94625"/>
    <lineage>
        <taxon>Bacteria</taxon>
        <taxon>Pseudomonadati</taxon>
        <taxon>Pseudomonadota</taxon>
        <taxon>Alphaproteobacteria</taxon>
        <taxon>Hyphomicrobiales</taxon>
        <taxon>Brucellaceae</taxon>
        <taxon>Brucella/Ochrobactrum group</taxon>
        <taxon>Brucella</taxon>
    </lineage>
</organism>
<accession>A0ABR6AP50</accession>
<reference evidence="1 2" key="1">
    <citation type="submission" date="2020-07" db="EMBL/GenBank/DDBJ databases">
        <title>Genomic Encyclopedia of Type Strains, Phase IV (KMG-V): Genome sequencing to study the core and pangenomes of soil and plant-associated prokaryotes.</title>
        <authorList>
            <person name="Whitman W."/>
        </authorList>
    </citation>
    <scope>NUCLEOTIDE SEQUENCE [LARGE SCALE GENOMIC DNA]</scope>
    <source>
        <strain evidence="1 2">RH4WT92</strain>
    </source>
</reference>
<dbReference type="Proteomes" id="UP000578622">
    <property type="component" value="Unassembled WGS sequence"/>
</dbReference>
<proteinExistence type="predicted"/>
<sequence>MAKFKVGDRVKILQRDPLGGYRVGDIFTVTGIDGAYVEFIDNDGDERSRDEDEFVPAAETTGKPDFKVGDRVRVLSDYLPWARADEIGTVEDVNARDRDCYVKFETERIGDHTWYVRWDNLELAPALTIETGKFYRTRDGRKVGPMRWVRPRLGKFCFVDETDAAWAVDGAFDIGGNPSERDLIAEWVDDPASNDNAPATKPAIVALIENGQPKPSEKPKVHISEESATDEAERLAVKYLGQKFGVFVLADSRIADVVIRRAA</sequence>
<comment type="caution">
    <text evidence="1">The sequence shown here is derived from an EMBL/GenBank/DDBJ whole genome shotgun (WGS) entry which is preliminary data.</text>
</comment>
<dbReference type="EMBL" id="JACGXG010000002">
    <property type="protein sequence ID" value="MBA8851234.1"/>
    <property type="molecule type" value="Genomic_DNA"/>
</dbReference>
<keyword evidence="2" id="KW-1185">Reference proteome</keyword>
<dbReference type="RefSeq" id="WP_182511712.1">
    <property type="nucleotide sequence ID" value="NZ_JACGXG010000002.1"/>
</dbReference>
<name>A0ABR6AP50_9HYPH</name>
<gene>
    <name evidence="1" type="ORF">FHW20_002169</name>
</gene>
<protein>
    <submittedName>
        <fullName evidence="1">Uncharacterized protein</fullName>
    </submittedName>
</protein>
<evidence type="ECO:0000313" key="1">
    <source>
        <dbReference type="EMBL" id="MBA8851234.1"/>
    </source>
</evidence>